<gene>
    <name evidence="1" type="ORF">HKX02_21805</name>
</gene>
<evidence type="ECO:0000313" key="2">
    <source>
        <dbReference type="Proteomes" id="UP000574931"/>
    </source>
</evidence>
<evidence type="ECO:0008006" key="3">
    <source>
        <dbReference type="Google" id="ProtNLM"/>
    </source>
</evidence>
<sequence length="450" mass="51338">MTVGHELDGLMKFLSRDEWRDCFSEIFGDHLGPVLDAFDIDFEDIDDMLGEPWPDILWGCAFEDFLTQDFDVPGGNIVDEYLKRRGWKESAQSKAYMKALRNSRISLYEMSDIVPGKSVLARDLIRGGEPILVYEHSATKSIKQWDKIAARIVPVMGRHIFAGSLLPFTQKATDDLFDGFRLVFGKRKTKKLPIFDDDELHEAARIFTHSWLFDALENIAVIPSIQNSDGHDFMFHDVRFPIASGVTQKDIAAKINTIAGMSQDGEKSWNWLEEKPKAKNKSKPKAGSFDTDLEDGYRILGSIEIKGRFMHLMTNSVERSAIGTELVKQALGDLVRIPLTEIRTVNQVMADKTEDDTTDVEAAMPADIAHEIVHQVLDRKYRETLDQPVPMLGNITPRQAAKTAAGRKKLVEWLKYLENQIAVRHQHTDPMATYSFEWIWRELNILDLRR</sequence>
<name>A0A849KZR4_9HYPH</name>
<keyword evidence="2" id="KW-1185">Reference proteome</keyword>
<evidence type="ECO:0000313" key="1">
    <source>
        <dbReference type="EMBL" id="NNU62872.1"/>
    </source>
</evidence>
<proteinExistence type="predicted"/>
<protein>
    <recommendedName>
        <fullName evidence="3">Antitoxin Xre/MbcA/ParS-like toxin-binding domain-containing protein</fullName>
    </recommendedName>
</protein>
<organism evidence="1 2">
    <name type="scientific">Ochrobactrum soli</name>
    <dbReference type="NCBI Taxonomy" id="2448455"/>
    <lineage>
        <taxon>Bacteria</taxon>
        <taxon>Pseudomonadati</taxon>
        <taxon>Pseudomonadota</taxon>
        <taxon>Alphaproteobacteria</taxon>
        <taxon>Hyphomicrobiales</taxon>
        <taxon>Brucellaceae</taxon>
        <taxon>Brucella/Ochrobactrum group</taxon>
        <taxon>Ochrobactrum</taxon>
    </lineage>
</organism>
<dbReference type="InterPro" id="IPR058292">
    <property type="entry name" value="DUF7986"/>
</dbReference>
<dbReference type="Pfam" id="PF25948">
    <property type="entry name" value="DUF7986"/>
    <property type="match status" value="1"/>
</dbReference>
<accession>A0A849KZR4</accession>
<dbReference type="Proteomes" id="UP000574931">
    <property type="component" value="Unassembled WGS sequence"/>
</dbReference>
<dbReference type="EMBL" id="JABFCY010000016">
    <property type="protein sequence ID" value="NNU62872.1"/>
    <property type="molecule type" value="Genomic_DNA"/>
</dbReference>
<comment type="caution">
    <text evidence="1">The sequence shown here is derived from an EMBL/GenBank/DDBJ whole genome shotgun (WGS) entry which is preliminary data.</text>
</comment>
<dbReference type="AlphaFoldDB" id="A0A849KZR4"/>
<reference evidence="1 2" key="1">
    <citation type="submission" date="2020-05" db="EMBL/GenBank/DDBJ databases">
        <title>Draft Genome Sequence of Ochrobactrum soli Isolated from Stable Fly Gut.</title>
        <authorList>
            <person name="Pileggi M.T."/>
            <person name="Vazhakkala L.J."/>
            <person name="Wong C.N."/>
        </authorList>
    </citation>
    <scope>NUCLEOTIDE SEQUENCE [LARGE SCALE GENOMIC DNA]</scope>
    <source>
        <strain evidence="1 2">MTP-C0764</strain>
    </source>
</reference>